<reference evidence="4" key="1">
    <citation type="submission" date="2017-02" db="EMBL/GenBank/DDBJ databases">
        <authorList>
            <person name="Dridi B."/>
        </authorList>
    </citation>
    <scope>NUCLEOTIDE SEQUENCE [LARGE SCALE GENOMIC DNA]</scope>
    <source>
        <strain evidence="4">bH819</strain>
    </source>
</reference>
<protein>
    <submittedName>
        <fullName evidence="3">Integrase</fullName>
    </submittedName>
</protein>
<dbReference type="CDD" id="cd01189">
    <property type="entry name" value="INT_ICEBs1_C_like"/>
    <property type="match status" value="1"/>
</dbReference>
<accession>A0A1X6WMJ9</accession>
<dbReference type="Proteomes" id="UP000195918">
    <property type="component" value="Unassembled WGS sequence"/>
</dbReference>
<dbReference type="EMBL" id="FWFD01000008">
    <property type="protein sequence ID" value="SLM85478.1"/>
    <property type="molecule type" value="Genomic_DNA"/>
</dbReference>
<evidence type="ECO:0000313" key="3">
    <source>
        <dbReference type="EMBL" id="SLM85478.1"/>
    </source>
</evidence>
<name>A0A1X6WMJ9_9ENTE</name>
<dbReference type="InterPro" id="IPR050090">
    <property type="entry name" value="Tyrosine_recombinase_XerCD"/>
</dbReference>
<dbReference type="GO" id="GO:0015074">
    <property type="term" value="P:DNA integration"/>
    <property type="evidence" value="ECO:0007669"/>
    <property type="project" value="InterPro"/>
</dbReference>
<keyword evidence="1" id="KW-0233">DNA recombination</keyword>
<dbReference type="PROSITE" id="PS51898">
    <property type="entry name" value="TYR_RECOMBINASE"/>
    <property type="match status" value="1"/>
</dbReference>
<dbReference type="GO" id="GO:0003677">
    <property type="term" value="F:DNA binding"/>
    <property type="evidence" value="ECO:0007669"/>
    <property type="project" value="InterPro"/>
</dbReference>
<keyword evidence="4" id="KW-1185">Reference proteome</keyword>
<sequence>MGRIRFLALNTGMRRGELIALDINNSFDFTRNVIVIDKSIDSSKEKRLVVGRPKNGRSREVYISEELKELIQNQIEIRNEFTEKNKDTITWNATYPLFIPETKNKLGKPYAPHSISQKWQLFMEDVVSRYLDIRYFNLHILRHTFGTRLLNNHMPLELVSEALGHSSIAMTERYYVNPSSERIKCMVDYLDFEKPKGV</sequence>
<dbReference type="Gene3D" id="1.10.443.10">
    <property type="entry name" value="Intergrase catalytic core"/>
    <property type="match status" value="1"/>
</dbReference>
<dbReference type="InterPro" id="IPR002104">
    <property type="entry name" value="Integrase_catalytic"/>
</dbReference>
<dbReference type="GO" id="GO:0006310">
    <property type="term" value="P:DNA recombination"/>
    <property type="evidence" value="ECO:0007669"/>
    <property type="project" value="UniProtKB-KW"/>
</dbReference>
<dbReference type="InterPro" id="IPR013762">
    <property type="entry name" value="Integrase-like_cat_sf"/>
</dbReference>
<dbReference type="OrthoDB" id="9803188at2"/>
<feature type="domain" description="Tyr recombinase" evidence="2">
    <location>
        <begin position="1"/>
        <end position="188"/>
    </location>
</feature>
<dbReference type="AlphaFoldDB" id="A0A1X6WMJ9"/>
<dbReference type="Pfam" id="PF00589">
    <property type="entry name" value="Phage_integrase"/>
    <property type="match status" value="1"/>
</dbReference>
<evidence type="ECO:0000313" key="4">
    <source>
        <dbReference type="Proteomes" id="UP000195918"/>
    </source>
</evidence>
<organism evidence="3 4">
    <name type="scientific">Vagococcus fluvialis bH819</name>
    <dbReference type="NCBI Taxonomy" id="1255619"/>
    <lineage>
        <taxon>Bacteria</taxon>
        <taxon>Bacillati</taxon>
        <taxon>Bacillota</taxon>
        <taxon>Bacilli</taxon>
        <taxon>Lactobacillales</taxon>
        <taxon>Enterococcaceae</taxon>
        <taxon>Vagococcus</taxon>
    </lineage>
</organism>
<evidence type="ECO:0000256" key="1">
    <source>
        <dbReference type="ARBA" id="ARBA00023172"/>
    </source>
</evidence>
<dbReference type="RefSeq" id="WP_086951111.1">
    <property type="nucleotide sequence ID" value="NZ_FWFD01000008.1"/>
</dbReference>
<dbReference type="PANTHER" id="PTHR30349">
    <property type="entry name" value="PHAGE INTEGRASE-RELATED"/>
    <property type="match status" value="1"/>
</dbReference>
<dbReference type="SUPFAM" id="SSF56349">
    <property type="entry name" value="DNA breaking-rejoining enzymes"/>
    <property type="match status" value="1"/>
</dbReference>
<proteinExistence type="predicted"/>
<gene>
    <name evidence="3" type="ORF">FM121_05220</name>
</gene>
<dbReference type="PANTHER" id="PTHR30349:SF64">
    <property type="entry name" value="PROPHAGE INTEGRASE INTD-RELATED"/>
    <property type="match status" value="1"/>
</dbReference>
<evidence type="ECO:0000259" key="2">
    <source>
        <dbReference type="PROSITE" id="PS51898"/>
    </source>
</evidence>
<dbReference type="InterPro" id="IPR011010">
    <property type="entry name" value="DNA_brk_join_enz"/>
</dbReference>